<sequence length="140" mass="15994">MVARSKKLKTFLQVKRTIKRLKKANMNEGIMDTILALLNESKEDFRFKLPATVAEVTFKVSAFRGTIEYVANDSTGKTVPNAISNKIIESMEALLKKRLAGVSGDENKRTTHALLWTKKKFFLENMITYLHYIEDDLLPL</sequence>
<reference evidence="1" key="1">
    <citation type="journal article" date="2020" name="Nature">
        <title>Giant virus diversity and host interactions through global metagenomics.</title>
        <authorList>
            <person name="Schulz F."/>
            <person name="Roux S."/>
            <person name="Paez-Espino D."/>
            <person name="Jungbluth S."/>
            <person name="Walsh D.A."/>
            <person name="Denef V.J."/>
            <person name="McMahon K.D."/>
            <person name="Konstantinidis K.T."/>
            <person name="Eloe-Fadrosh E.A."/>
            <person name="Kyrpides N.C."/>
            <person name="Woyke T."/>
        </authorList>
    </citation>
    <scope>NUCLEOTIDE SEQUENCE</scope>
    <source>
        <strain evidence="1">GVMAG-M-3300023184-190</strain>
    </source>
</reference>
<protein>
    <submittedName>
        <fullName evidence="1">Uncharacterized protein</fullName>
    </submittedName>
</protein>
<dbReference type="AlphaFoldDB" id="A0A6C0I2T8"/>
<evidence type="ECO:0000313" key="1">
    <source>
        <dbReference type="EMBL" id="QHT87318.1"/>
    </source>
</evidence>
<name>A0A6C0I2T8_9ZZZZ</name>
<proteinExistence type="predicted"/>
<organism evidence="1">
    <name type="scientific">viral metagenome</name>
    <dbReference type="NCBI Taxonomy" id="1070528"/>
    <lineage>
        <taxon>unclassified sequences</taxon>
        <taxon>metagenomes</taxon>
        <taxon>organismal metagenomes</taxon>
    </lineage>
</organism>
<dbReference type="EMBL" id="MN740086">
    <property type="protein sequence ID" value="QHT87318.1"/>
    <property type="molecule type" value="Genomic_DNA"/>
</dbReference>
<accession>A0A6C0I2T8</accession>